<dbReference type="Pfam" id="PF12717">
    <property type="entry name" value="Cnd1"/>
    <property type="match status" value="1"/>
</dbReference>
<dbReference type="Proteomes" id="UP000007800">
    <property type="component" value="Unassembled WGS sequence"/>
</dbReference>
<feature type="region of interest" description="Disordered" evidence="7">
    <location>
        <begin position="1032"/>
        <end position="1055"/>
    </location>
</feature>
<feature type="compositionally biased region" description="Basic and acidic residues" evidence="7">
    <location>
        <begin position="1046"/>
        <end position="1055"/>
    </location>
</feature>
<gene>
    <name evidence="9" type="ORF">Pmar_PMAR002986</name>
</gene>
<evidence type="ECO:0000256" key="7">
    <source>
        <dbReference type="SAM" id="MobiDB-lite"/>
    </source>
</evidence>
<dbReference type="InterPro" id="IPR011989">
    <property type="entry name" value="ARM-like"/>
</dbReference>
<evidence type="ECO:0000313" key="10">
    <source>
        <dbReference type="Proteomes" id="UP000007800"/>
    </source>
</evidence>
<dbReference type="GO" id="GO:0007076">
    <property type="term" value="P:mitotic chromosome condensation"/>
    <property type="evidence" value="ECO:0007669"/>
    <property type="project" value="InterPro"/>
</dbReference>
<dbReference type="GO" id="GO:0051301">
    <property type="term" value="P:cell division"/>
    <property type="evidence" value="ECO:0007669"/>
    <property type="project" value="UniProtKB-KW"/>
</dbReference>
<evidence type="ECO:0000256" key="6">
    <source>
        <dbReference type="ARBA" id="ARBA00023306"/>
    </source>
</evidence>
<keyword evidence="2" id="KW-0132">Cell division</keyword>
<dbReference type="EMBL" id="GG684654">
    <property type="protein sequence ID" value="EER00914.1"/>
    <property type="molecule type" value="Genomic_DNA"/>
</dbReference>
<keyword evidence="6" id="KW-0131">Cell cycle</keyword>
<dbReference type="GO" id="GO:0000779">
    <property type="term" value="C:condensed chromosome, centromeric region"/>
    <property type="evidence" value="ECO:0007669"/>
    <property type="project" value="TreeGrafter"/>
</dbReference>
<keyword evidence="5" id="KW-0539">Nucleus</keyword>
<name>C5LR29_PERM5</name>
<dbReference type="PANTHER" id="PTHR14222:SF1">
    <property type="entry name" value="CONDENSIN-2 COMPLEX SUBUNIT D3"/>
    <property type="match status" value="1"/>
</dbReference>
<evidence type="ECO:0000256" key="3">
    <source>
        <dbReference type="ARBA" id="ARBA00022776"/>
    </source>
</evidence>
<organism evidence="10">
    <name type="scientific">Perkinsus marinus (strain ATCC 50983 / TXsc)</name>
    <dbReference type="NCBI Taxonomy" id="423536"/>
    <lineage>
        <taxon>Eukaryota</taxon>
        <taxon>Sar</taxon>
        <taxon>Alveolata</taxon>
        <taxon>Perkinsozoa</taxon>
        <taxon>Perkinsea</taxon>
        <taxon>Perkinsida</taxon>
        <taxon>Perkinsidae</taxon>
        <taxon>Perkinsus</taxon>
    </lineage>
</organism>
<dbReference type="PANTHER" id="PTHR14222">
    <property type="entry name" value="CONDENSIN"/>
    <property type="match status" value="1"/>
</dbReference>
<feature type="domain" description="Condensin complex subunit 1 C-terminal" evidence="8">
    <location>
        <begin position="814"/>
        <end position="977"/>
    </location>
</feature>
<dbReference type="SUPFAM" id="SSF48371">
    <property type="entry name" value="ARM repeat"/>
    <property type="match status" value="1"/>
</dbReference>
<comment type="subcellular location">
    <subcellularLocation>
        <location evidence="1">Nucleus</location>
    </subcellularLocation>
</comment>
<feature type="compositionally biased region" description="Basic and acidic residues" evidence="7">
    <location>
        <begin position="217"/>
        <end position="231"/>
    </location>
</feature>
<evidence type="ECO:0000313" key="9">
    <source>
        <dbReference type="EMBL" id="EER00914.1"/>
    </source>
</evidence>
<dbReference type="Gene3D" id="1.25.10.10">
    <property type="entry name" value="Leucine-rich Repeat Variant"/>
    <property type="match status" value="2"/>
</dbReference>
<dbReference type="InterPro" id="IPR026971">
    <property type="entry name" value="CND1/NCAPD3"/>
</dbReference>
<dbReference type="OrthoDB" id="439263at2759"/>
<proteinExistence type="predicted"/>
<keyword evidence="3" id="KW-0498">Mitosis</keyword>
<dbReference type="RefSeq" id="XP_002768196.1">
    <property type="nucleotide sequence ID" value="XM_002768150.1"/>
</dbReference>
<dbReference type="InterPro" id="IPR016024">
    <property type="entry name" value="ARM-type_fold"/>
</dbReference>
<dbReference type="GO" id="GO:0042393">
    <property type="term" value="F:histone binding"/>
    <property type="evidence" value="ECO:0007669"/>
    <property type="project" value="TreeGrafter"/>
</dbReference>
<dbReference type="GO" id="GO:0005634">
    <property type="term" value="C:nucleus"/>
    <property type="evidence" value="ECO:0007669"/>
    <property type="project" value="UniProtKB-SubCell"/>
</dbReference>
<dbReference type="OMA" id="RAMCEEV"/>
<sequence length="1290" mass="143854">MDDSDSDCDMVSAVSEMSMDSEQDDGALAKVTQMLEKYNFKDNPEAVGVITETIVGVIRDHESDAELILKCTEILSDMASPEHGPPHWRCALVFRALLPVILMDNYPKEKTLAAPTASMRSAKDMILQWIIGFVREHPLLLCRRLVEKDVDDLGGEDDEDDEGEDTPSGSEEGEEGDEGIDDRQQRKRRRGRAEGPRGDKRRRGHHSDDESNDSDDNGERSEQARRGRGRPEGAAAQDDDSEDEGNQRGGKKEVMMDPVMGLIQRICTLCPEKKDWREAAATIVTLLESFAEQVVELELDEGTLTSRFASFVELLLTTNRAGFRAFAIDVVGVLVMRAEKAHLEKDTAKLLLQGVLGCVLDPVSTVRAKAILGVGSLLKALVLGGGSDMAEEDRDWLRGVARKIPEIIVRAASDEKTGVRTVCTKVIDMLIDVLEQLNQLAGDETLFVLPLDETLPTLGLDSAVSVRKAAIATTDRILQMLSGRHREVLERLYPAIENGRNSDPHSKSSSACKPYVSALEKVIEETSNDEDPQLVQALWMGDVVDPSLVAGAIRVYFSQDRCSGSLCPTRFSLADFDPLSTPPEWSVYDQCVASEGAGGGIGLEGDPQASFGHLCLLKAVLFVMKQVAARVDGESSTAIARLLLEAIKEFKVPLTVALPVIELVKCFCDTHRATKQALQGWQKDLVYQMETCVYQGAVYRPERPSTMLEKEAKRLAAALGYLGDLVLACEESGKKNVSCFSKPESTYTNIHVLATDSVFSDIMSGNPKQHFRIPVPVRAQAIICLGKVCLKNEKQAKNLADVFALLLRHFEPVVVRNNAFVVLYDLCVQYTGLVDPRLPMMTRALNDEIRFYRHQAMMVISSLMAEDYVKFRGQTVYRYLTVLADENEEIRSFVESFFTRILIPRQHGLFADVFVKSICALNCWKGHPLYASAAQNNREFSLQEHTVKRERIYRFMMEYFDEAAKFKVVNEIMTRLLTRFLDDDGTARPLPLPQTEEESGATVYNVFCLLCCRELRLHMKSGGGRDLTEQQRAMGNEENEDPNVQGERRDAAERSKKYMQETMIPTLLQLRNLMQSETSPFVYHINNCLRELLREFKDEIATFCNGDDQLAVELIYDLNMEGRGALLLGRNDQGNNGETANQRSRGPASLRLFDIADGHGDQMGINVGLDVTDGVAPAGLTDFQRRMMSRARKKAKAALPRIIAEMRGIFDNALAQHGEIIQDMTRKNLQVIESQGRAMQQTMSTMNRLVACGALTMGTLESEERRTKVIRRFVVFGIFGMLFTIAVTKL</sequence>
<dbReference type="GO" id="GO:0000796">
    <property type="term" value="C:condensin complex"/>
    <property type="evidence" value="ECO:0007669"/>
    <property type="project" value="TreeGrafter"/>
</dbReference>
<feature type="region of interest" description="Disordered" evidence="7">
    <location>
        <begin position="152"/>
        <end position="255"/>
    </location>
</feature>
<dbReference type="GO" id="GO:0010032">
    <property type="term" value="P:meiotic chromosome condensation"/>
    <property type="evidence" value="ECO:0007669"/>
    <property type="project" value="TreeGrafter"/>
</dbReference>
<evidence type="ECO:0000256" key="2">
    <source>
        <dbReference type="ARBA" id="ARBA00022618"/>
    </source>
</evidence>
<accession>C5LR29</accession>
<protein>
    <recommendedName>
        <fullName evidence="8">Condensin complex subunit 1 C-terminal domain-containing protein</fullName>
    </recommendedName>
</protein>
<feature type="compositionally biased region" description="Acidic residues" evidence="7">
    <location>
        <begin position="152"/>
        <end position="180"/>
    </location>
</feature>
<evidence type="ECO:0000256" key="5">
    <source>
        <dbReference type="ARBA" id="ARBA00023242"/>
    </source>
</evidence>
<dbReference type="GeneID" id="9044104"/>
<evidence type="ECO:0000256" key="4">
    <source>
        <dbReference type="ARBA" id="ARBA00023067"/>
    </source>
</evidence>
<keyword evidence="10" id="KW-1185">Reference proteome</keyword>
<dbReference type="InParanoid" id="C5LR29"/>
<reference evidence="9 10" key="1">
    <citation type="submission" date="2008-07" db="EMBL/GenBank/DDBJ databases">
        <authorList>
            <person name="El-Sayed N."/>
            <person name="Caler E."/>
            <person name="Inman J."/>
            <person name="Amedeo P."/>
            <person name="Hass B."/>
            <person name="Wortman J."/>
        </authorList>
    </citation>
    <scope>NUCLEOTIDE SEQUENCE [LARGE SCALE GENOMIC DNA]</scope>
    <source>
        <strain evidence="10">ATCC 50983 / TXsc</strain>
    </source>
</reference>
<evidence type="ECO:0000256" key="1">
    <source>
        <dbReference type="ARBA" id="ARBA00004123"/>
    </source>
</evidence>
<dbReference type="InterPro" id="IPR032682">
    <property type="entry name" value="Cnd1_C"/>
</dbReference>
<keyword evidence="4" id="KW-0226">DNA condensation</keyword>
<evidence type="ECO:0000259" key="8">
    <source>
        <dbReference type="Pfam" id="PF12717"/>
    </source>
</evidence>